<dbReference type="RefSeq" id="XP_009803047.1">
    <property type="nucleotide sequence ID" value="XM_009804745.1"/>
</dbReference>
<evidence type="ECO:0000313" key="3">
    <source>
        <dbReference type="Proteomes" id="UP000189701"/>
    </source>
</evidence>
<dbReference type="PANTHER" id="PTHR48200">
    <property type="entry name" value="PROTEIN, PUTATIVE-RELATED"/>
    <property type="match status" value="1"/>
</dbReference>
<evidence type="ECO:0000256" key="1">
    <source>
        <dbReference type="SAM" id="Phobius"/>
    </source>
</evidence>
<evidence type="ECO:0000313" key="4">
    <source>
        <dbReference type="RefSeq" id="XP_009803047.1"/>
    </source>
</evidence>
<feature type="transmembrane region" description="Helical" evidence="1">
    <location>
        <begin position="17"/>
        <end position="34"/>
    </location>
</feature>
<dbReference type="Proteomes" id="UP000189701">
    <property type="component" value="Unplaced"/>
</dbReference>
<feature type="transmembrane region" description="Helical" evidence="1">
    <location>
        <begin position="156"/>
        <end position="174"/>
    </location>
</feature>
<reference evidence="3" key="1">
    <citation type="journal article" date="2013" name="Genome Biol.">
        <title>Reference genomes and transcriptomes of Nicotiana sylvestris and Nicotiana tomentosiformis.</title>
        <authorList>
            <person name="Sierro N."/>
            <person name="Battey J.N."/>
            <person name="Ouadi S."/>
            <person name="Bovet L."/>
            <person name="Goepfert S."/>
            <person name="Bakaher N."/>
            <person name="Peitsch M.C."/>
            <person name="Ivanov N.V."/>
        </authorList>
    </citation>
    <scope>NUCLEOTIDE SEQUENCE [LARGE SCALE GENOMIC DNA]</scope>
</reference>
<gene>
    <name evidence="4" type="primary">LOC104248484</name>
</gene>
<keyword evidence="3" id="KW-1185">Reference proteome</keyword>
<proteinExistence type="predicted"/>
<accession>A0A1U7YG13</accession>
<dbReference type="Pfam" id="PF24924">
    <property type="entry name" value="DUF7745"/>
    <property type="match status" value="1"/>
</dbReference>
<protein>
    <submittedName>
        <fullName evidence="4">Uncharacterized protein LOC104248484 isoform X1</fullName>
    </submittedName>
</protein>
<keyword evidence="1" id="KW-0472">Membrane</keyword>
<dbReference type="PANTHER" id="PTHR48200:SF1">
    <property type="entry name" value="AMINOTRANSFERASE-LIKE PLANT MOBILE DOMAIN-CONTAINING PROTEIN"/>
    <property type="match status" value="1"/>
</dbReference>
<reference evidence="4" key="2">
    <citation type="submission" date="2025-08" db="UniProtKB">
        <authorList>
            <consortium name="RefSeq"/>
        </authorList>
    </citation>
    <scope>IDENTIFICATION</scope>
    <source>
        <tissue evidence="4">Leaf</tissue>
    </source>
</reference>
<dbReference type="AlphaFoldDB" id="A0A1U7YG13"/>
<keyword evidence="1" id="KW-1133">Transmembrane helix</keyword>
<name>A0A1U7YG13_NICSY</name>
<feature type="domain" description="DUF7745" evidence="2">
    <location>
        <begin position="10"/>
        <end position="179"/>
    </location>
</feature>
<dbReference type="InterPro" id="IPR056647">
    <property type="entry name" value="DUF7745"/>
</dbReference>
<keyword evidence="1" id="KW-0812">Transmembrane</keyword>
<dbReference type="eggNOG" id="ENOG502SZ92">
    <property type="taxonomic scope" value="Eukaryota"/>
</dbReference>
<sequence>MPDTGLTHSRNKDKWEALRGLAFIVAFLGVLICPRKDGNIELGLVGIADFMTKRANGTIVPMNLAEIYRALTICREGGKFFEGCNILLQLWMEEHLCHRPGKMNCGMTDLKCIKRHEQRVEGYAFSDGAEAWFAHLSSLTANKIEWIFGWLSVSEVIYMSAEVCFLLFMGLWSIQPYALHRVLCQLGRYQTIPHDEDLSR</sequence>
<organism evidence="3 4">
    <name type="scientific">Nicotiana sylvestris</name>
    <name type="common">Wood tobacco</name>
    <name type="synonym">South American tobacco</name>
    <dbReference type="NCBI Taxonomy" id="4096"/>
    <lineage>
        <taxon>Eukaryota</taxon>
        <taxon>Viridiplantae</taxon>
        <taxon>Streptophyta</taxon>
        <taxon>Embryophyta</taxon>
        <taxon>Tracheophyta</taxon>
        <taxon>Spermatophyta</taxon>
        <taxon>Magnoliopsida</taxon>
        <taxon>eudicotyledons</taxon>
        <taxon>Gunneridae</taxon>
        <taxon>Pentapetalae</taxon>
        <taxon>asterids</taxon>
        <taxon>lamiids</taxon>
        <taxon>Solanales</taxon>
        <taxon>Solanaceae</taxon>
        <taxon>Nicotianoideae</taxon>
        <taxon>Nicotianeae</taxon>
        <taxon>Nicotiana</taxon>
    </lineage>
</organism>
<evidence type="ECO:0000259" key="2">
    <source>
        <dbReference type="Pfam" id="PF24924"/>
    </source>
</evidence>